<protein>
    <submittedName>
        <fullName evidence="1">Uncharacterized protein</fullName>
    </submittedName>
</protein>
<name>A0A382M1U0_9ZZZZ</name>
<evidence type="ECO:0000313" key="1">
    <source>
        <dbReference type="EMBL" id="SVC42608.1"/>
    </source>
</evidence>
<reference evidence="1" key="1">
    <citation type="submission" date="2018-05" db="EMBL/GenBank/DDBJ databases">
        <authorList>
            <person name="Lanie J.A."/>
            <person name="Ng W.-L."/>
            <person name="Kazmierczak K.M."/>
            <person name="Andrzejewski T.M."/>
            <person name="Davidsen T.M."/>
            <person name="Wayne K.J."/>
            <person name="Tettelin H."/>
            <person name="Glass J.I."/>
            <person name="Rusch D."/>
            <person name="Podicherti R."/>
            <person name="Tsui H.-C.T."/>
            <person name="Winkler M.E."/>
        </authorList>
    </citation>
    <scope>NUCLEOTIDE SEQUENCE</scope>
</reference>
<dbReference type="Gene3D" id="3.40.50.2000">
    <property type="entry name" value="Glycogen Phosphorylase B"/>
    <property type="match status" value="1"/>
</dbReference>
<accession>A0A382M1U0</accession>
<dbReference type="GO" id="GO:0008713">
    <property type="term" value="F:ADP-heptose-lipopolysaccharide heptosyltransferase activity"/>
    <property type="evidence" value="ECO:0007669"/>
    <property type="project" value="TreeGrafter"/>
</dbReference>
<dbReference type="PANTHER" id="PTHR30160">
    <property type="entry name" value="TETRAACYLDISACCHARIDE 4'-KINASE-RELATED"/>
    <property type="match status" value="1"/>
</dbReference>
<proteinExistence type="predicted"/>
<dbReference type="EMBL" id="UINC01090559">
    <property type="protein sequence ID" value="SVC42608.1"/>
    <property type="molecule type" value="Genomic_DNA"/>
</dbReference>
<dbReference type="AlphaFoldDB" id="A0A382M1U0"/>
<sequence length="184" mass="21574">MTRMGDLVQSTPAIAGLKKEYPNASITLVVSSLFDEFSKKIPFINKRVVFDIKQFENREGKNKILWIDIYQYLENFLSNLKFDDYDLLINLSHSKLSAFMISYLKIKNIRGFGCNENADRIMINPWMQYFGIEPLNRNFNPFNLVEIFTRSAGVYPEDNPIQLLSEDNKLILKNFENDFNYDND</sequence>
<dbReference type="GO" id="GO:0005829">
    <property type="term" value="C:cytosol"/>
    <property type="evidence" value="ECO:0007669"/>
    <property type="project" value="TreeGrafter"/>
</dbReference>
<feature type="non-terminal residue" evidence="1">
    <location>
        <position position="184"/>
    </location>
</feature>
<dbReference type="InterPro" id="IPR051199">
    <property type="entry name" value="LPS_LOS_Heptosyltrfase"/>
</dbReference>
<dbReference type="SUPFAM" id="SSF53756">
    <property type="entry name" value="UDP-Glycosyltransferase/glycogen phosphorylase"/>
    <property type="match status" value="1"/>
</dbReference>
<gene>
    <name evidence="1" type="ORF">METZ01_LOCUS295462</name>
</gene>
<dbReference type="PANTHER" id="PTHR30160:SF7">
    <property type="entry name" value="ADP-HEPTOSE--LPS HEPTOSYLTRANSFERASE 2"/>
    <property type="match status" value="1"/>
</dbReference>
<organism evidence="1">
    <name type="scientific">marine metagenome</name>
    <dbReference type="NCBI Taxonomy" id="408172"/>
    <lineage>
        <taxon>unclassified sequences</taxon>
        <taxon>metagenomes</taxon>
        <taxon>ecological metagenomes</taxon>
    </lineage>
</organism>
<dbReference type="GO" id="GO:0009244">
    <property type="term" value="P:lipopolysaccharide core region biosynthetic process"/>
    <property type="evidence" value="ECO:0007669"/>
    <property type="project" value="TreeGrafter"/>
</dbReference>